<organism evidence="11 12">
    <name type="scientific">Asbolus verrucosus</name>
    <name type="common">Desert ironclad beetle</name>
    <dbReference type="NCBI Taxonomy" id="1661398"/>
    <lineage>
        <taxon>Eukaryota</taxon>
        <taxon>Metazoa</taxon>
        <taxon>Ecdysozoa</taxon>
        <taxon>Arthropoda</taxon>
        <taxon>Hexapoda</taxon>
        <taxon>Insecta</taxon>
        <taxon>Pterygota</taxon>
        <taxon>Neoptera</taxon>
        <taxon>Endopterygota</taxon>
        <taxon>Coleoptera</taxon>
        <taxon>Polyphaga</taxon>
        <taxon>Cucujiformia</taxon>
        <taxon>Tenebrionidae</taxon>
        <taxon>Pimeliinae</taxon>
        <taxon>Asbolus</taxon>
    </lineage>
</organism>
<comment type="subcellular location">
    <subcellularLocation>
        <location evidence="1">Membrane</location>
        <topology evidence="1">Multi-pass membrane protein</topology>
    </subcellularLocation>
</comment>
<keyword evidence="8 10" id="KW-0472">Membrane</keyword>
<dbReference type="OrthoDB" id="434092at2759"/>
<gene>
    <name evidence="11" type="ORF">BDFB_011974</name>
</gene>
<dbReference type="PANTHER" id="PTHR11157">
    <property type="entry name" value="FATTY ACID ACYL TRANSFERASE-RELATED"/>
    <property type="match status" value="1"/>
</dbReference>
<dbReference type="Proteomes" id="UP000292052">
    <property type="component" value="Unassembled WGS sequence"/>
</dbReference>
<feature type="transmembrane region" description="Helical" evidence="10">
    <location>
        <begin position="90"/>
        <end position="108"/>
    </location>
</feature>
<dbReference type="GO" id="GO:0019367">
    <property type="term" value="P:fatty acid elongation, saturated fatty acid"/>
    <property type="evidence" value="ECO:0007669"/>
    <property type="project" value="TreeGrafter"/>
</dbReference>
<comment type="caution">
    <text evidence="10">Lacks conserved residue(s) required for the propagation of feature annotation.</text>
</comment>
<comment type="caution">
    <text evidence="11">The sequence shown here is derived from an EMBL/GenBank/DDBJ whole genome shotgun (WGS) entry which is preliminary data.</text>
</comment>
<name>A0A482W8N6_ASBVE</name>
<comment type="catalytic activity">
    <reaction evidence="10">
        <text>a very-long-chain acyl-CoA + malonyl-CoA + H(+) = a very-long-chain 3-oxoacyl-CoA + CO2 + CoA</text>
        <dbReference type="Rhea" id="RHEA:32727"/>
        <dbReference type="ChEBI" id="CHEBI:15378"/>
        <dbReference type="ChEBI" id="CHEBI:16526"/>
        <dbReference type="ChEBI" id="CHEBI:57287"/>
        <dbReference type="ChEBI" id="CHEBI:57384"/>
        <dbReference type="ChEBI" id="CHEBI:90725"/>
        <dbReference type="ChEBI" id="CHEBI:90736"/>
        <dbReference type="EC" id="2.3.1.199"/>
    </reaction>
</comment>
<feature type="transmembrane region" description="Helical" evidence="10">
    <location>
        <begin position="128"/>
        <end position="145"/>
    </location>
</feature>
<dbReference type="EMBL" id="QDEB01016451">
    <property type="protein sequence ID" value="RZC41512.1"/>
    <property type="molecule type" value="Genomic_DNA"/>
</dbReference>
<evidence type="ECO:0000313" key="11">
    <source>
        <dbReference type="EMBL" id="RZC41512.1"/>
    </source>
</evidence>
<evidence type="ECO:0000256" key="9">
    <source>
        <dbReference type="ARBA" id="ARBA00023160"/>
    </source>
</evidence>
<keyword evidence="6 10" id="KW-1133">Transmembrane helix</keyword>
<dbReference type="GO" id="GO:0005789">
    <property type="term" value="C:endoplasmic reticulum membrane"/>
    <property type="evidence" value="ECO:0007669"/>
    <property type="project" value="TreeGrafter"/>
</dbReference>
<comment type="similarity">
    <text evidence="10">Belongs to the ELO family.</text>
</comment>
<keyword evidence="3 10" id="KW-0808">Transferase</keyword>
<evidence type="ECO:0000256" key="4">
    <source>
        <dbReference type="ARBA" id="ARBA00022692"/>
    </source>
</evidence>
<protein>
    <recommendedName>
        <fullName evidence="10">Elongation of very long chain fatty acids protein</fullName>
        <ecNumber evidence="10">2.3.1.199</ecNumber>
    </recommendedName>
    <alternativeName>
        <fullName evidence="10">Very-long-chain 3-oxoacyl-CoA synthase</fullName>
    </alternativeName>
</protein>
<feature type="transmembrane region" description="Helical" evidence="10">
    <location>
        <begin position="157"/>
        <end position="174"/>
    </location>
</feature>
<evidence type="ECO:0000256" key="10">
    <source>
        <dbReference type="RuleBase" id="RU361115"/>
    </source>
</evidence>
<dbReference type="InterPro" id="IPR002076">
    <property type="entry name" value="ELO_fam"/>
</dbReference>
<dbReference type="GO" id="GO:0030148">
    <property type="term" value="P:sphingolipid biosynthetic process"/>
    <property type="evidence" value="ECO:0007669"/>
    <property type="project" value="TreeGrafter"/>
</dbReference>
<evidence type="ECO:0000256" key="6">
    <source>
        <dbReference type="ARBA" id="ARBA00022989"/>
    </source>
</evidence>
<sequence length="183" mass="21557">SFQMLTSGWLTTYSLGCQPVDYSNNPEALRMLTFCHFGYILKGIELSETAMFILRKKYNQVTKLHVYHHSSTFLIAWMGVKYVGGGMATFQVILNCIIHLLMYTYYLLATFGEEWQAKLAKWKPKLTMLQMIQFCVMIAHALQALHPECHVQKQLLLIYIPNVVLVFRMFWLFYKKSYMKKRM</sequence>
<feature type="non-terminal residue" evidence="11">
    <location>
        <position position="1"/>
    </location>
</feature>
<dbReference type="AlphaFoldDB" id="A0A482W8N6"/>
<evidence type="ECO:0000256" key="7">
    <source>
        <dbReference type="ARBA" id="ARBA00023098"/>
    </source>
</evidence>
<evidence type="ECO:0000256" key="2">
    <source>
        <dbReference type="ARBA" id="ARBA00022516"/>
    </source>
</evidence>
<dbReference type="Pfam" id="PF01151">
    <property type="entry name" value="ELO"/>
    <property type="match status" value="1"/>
</dbReference>
<proteinExistence type="inferred from homology"/>
<dbReference type="GO" id="GO:0034625">
    <property type="term" value="P:fatty acid elongation, monounsaturated fatty acid"/>
    <property type="evidence" value="ECO:0007669"/>
    <property type="project" value="TreeGrafter"/>
</dbReference>
<dbReference type="GO" id="GO:0009922">
    <property type="term" value="F:fatty acid elongase activity"/>
    <property type="evidence" value="ECO:0007669"/>
    <property type="project" value="UniProtKB-EC"/>
</dbReference>
<evidence type="ECO:0000256" key="5">
    <source>
        <dbReference type="ARBA" id="ARBA00022832"/>
    </source>
</evidence>
<keyword evidence="9 10" id="KW-0275">Fatty acid biosynthesis</keyword>
<keyword evidence="12" id="KW-1185">Reference proteome</keyword>
<keyword evidence="4 10" id="KW-0812">Transmembrane</keyword>
<dbReference type="EC" id="2.3.1.199" evidence="10"/>
<dbReference type="STRING" id="1661398.A0A482W8N6"/>
<dbReference type="GO" id="GO:0042761">
    <property type="term" value="P:very long-chain fatty acid biosynthetic process"/>
    <property type="evidence" value="ECO:0007669"/>
    <property type="project" value="TreeGrafter"/>
</dbReference>
<evidence type="ECO:0000313" key="12">
    <source>
        <dbReference type="Proteomes" id="UP000292052"/>
    </source>
</evidence>
<keyword evidence="7 10" id="KW-0443">Lipid metabolism</keyword>
<evidence type="ECO:0000256" key="1">
    <source>
        <dbReference type="ARBA" id="ARBA00004141"/>
    </source>
</evidence>
<dbReference type="PANTHER" id="PTHR11157:SF113">
    <property type="entry name" value="ELONGATION OF VERY LONG CHAIN FATTY ACIDS PROTEIN"/>
    <property type="match status" value="1"/>
</dbReference>
<dbReference type="GO" id="GO:0034626">
    <property type="term" value="P:fatty acid elongation, polyunsaturated fatty acid"/>
    <property type="evidence" value="ECO:0007669"/>
    <property type="project" value="TreeGrafter"/>
</dbReference>
<keyword evidence="2 10" id="KW-0444">Lipid biosynthesis</keyword>
<evidence type="ECO:0000256" key="3">
    <source>
        <dbReference type="ARBA" id="ARBA00022679"/>
    </source>
</evidence>
<accession>A0A482W8N6</accession>
<keyword evidence="5 10" id="KW-0276">Fatty acid metabolism</keyword>
<reference evidence="11 12" key="1">
    <citation type="submission" date="2017-03" db="EMBL/GenBank/DDBJ databases">
        <title>Genome of the blue death feigning beetle - Asbolus verrucosus.</title>
        <authorList>
            <person name="Rider S.D."/>
        </authorList>
    </citation>
    <scope>NUCLEOTIDE SEQUENCE [LARGE SCALE GENOMIC DNA]</scope>
    <source>
        <strain evidence="11">Butters</strain>
        <tissue evidence="11">Head and leg muscle</tissue>
    </source>
</reference>
<evidence type="ECO:0000256" key="8">
    <source>
        <dbReference type="ARBA" id="ARBA00023136"/>
    </source>
</evidence>